<gene>
    <name evidence="2" type="ORF">SBRCBS47491_006967</name>
</gene>
<evidence type="ECO:0000256" key="1">
    <source>
        <dbReference type="SAM" id="MobiDB-lite"/>
    </source>
</evidence>
<feature type="compositionally biased region" description="Polar residues" evidence="1">
    <location>
        <begin position="42"/>
        <end position="70"/>
    </location>
</feature>
<keyword evidence="3" id="KW-1185">Reference proteome</keyword>
<feature type="region of interest" description="Disordered" evidence="1">
    <location>
        <begin position="1"/>
        <end position="118"/>
    </location>
</feature>
<evidence type="ECO:0000313" key="2">
    <source>
        <dbReference type="EMBL" id="CAK7228618.1"/>
    </source>
</evidence>
<name>A0ABP0C9X8_9PEZI</name>
<organism evidence="2 3">
    <name type="scientific">Sporothrix bragantina</name>
    <dbReference type="NCBI Taxonomy" id="671064"/>
    <lineage>
        <taxon>Eukaryota</taxon>
        <taxon>Fungi</taxon>
        <taxon>Dikarya</taxon>
        <taxon>Ascomycota</taxon>
        <taxon>Pezizomycotina</taxon>
        <taxon>Sordariomycetes</taxon>
        <taxon>Sordariomycetidae</taxon>
        <taxon>Ophiostomatales</taxon>
        <taxon>Ophiostomataceae</taxon>
        <taxon>Sporothrix</taxon>
    </lineage>
</organism>
<comment type="caution">
    <text evidence="2">The sequence shown here is derived from an EMBL/GenBank/DDBJ whole genome shotgun (WGS) entry which is preliminary data.</text>
</comment>
<accession>A0ABP0C9X8</accession>
<dbReference type="EMBL" id="CAWUHC010000073">
    <property type="protein sequence ID" value="CAK7228618.1"/>
    <property type="molecule type" value="Genomic_DNA"/>
</dbReference>
<reference evidence="2 3" key="1">
    <citation type="submission" date="2024-01" db="EMBL/GenBank/DDBJ databases">
        <authorList>
            <person name="Allen C."/>
            <person name="Tagirdzhanova G."/>
        </authorList>
    </citation>
    <scope>NUCLEOTIDE SEQUENCE [LARGE SCALE GENOMIC DNA]</scope>
</reference>
<sequence length="337" mass="38305">MADSKQSKAKPDFNHEEEEPPSYEPPPETDLPSYEAALESATDASSSAYPQENNGNGESSSAPYRVQTSMLDVGPIDNEKAHSTSPSSSSGKPYRVSSSLLDPSPSYDTKRPSMPDPAEILPPTVLVFNGKDIFSESAPDVLLYGTDFNSTARSRIRLLQRYDRRVLDNGTARTTARELYQLGYASSWDKRSFRDTLFRNNADLPLWYMHSQSKSTAPLGDWGLKDWRADYWEALPVQIFPETIKYLSKWAIFSVQESQGVSTWSNTQKQEVAKIYEWSRLVVTAPLRRDQRDLLVCLWCLYIWQQSGKLRKQAEKKVKGQIQEEIKKEKDEAGKQR</sequence>
<feature type="compositionally biased region" description="Basic and acidic residues" evidence="1">
    <location>
        <begin position="1"/>
        <end position="14"/>
    </location>
</feature>
<protein>
    <submittedName>
        <fullName evidence="2">Uncharacterized protein</fullName>
    </submittedName>
</protein>
<feature type="compositionally biased region" description="Low complexity" evidence="1">
    <location>
        <begin position="83"/>
        <end position="107"/>
    </location>
</feature>
<dbReference type="Proteomes" id="UP001642406">
    <property type="component" value="Unassembled WGS sequence"/>
</dbReference>
<proteinExistence type="predicted"/>
<evidence type="ECO:0000313" key="3">
    <source>
        <dbReference type="Proteomes" id="UP001642406"/>
    </source>
</evidence>